<dbReference type="GO" id="GO:0030149">
    <property type="term" value="P:sphingolipid catabolic process"/>
    <property type="evidence" value="ECO:0007669"/>
    <property type="project" value="TreeGrafter"/>
</dbReference>
<dbReference type="Proteomes" id="UP001165080">
    <property type="component" value="Unassembled WGS sequence"/>
</dbReference>
<dbReference type="GO" id="GO:0004620">
    <property type="term" value="F:phospholipase activity"/>
    <property type="evidence" value="ECO:0007669"/>
    <property type="project" value="TreeGrafter"/>
</dbReference>
<dbReference type="PANTHER" id="PTHR12393">
    <property type="entry name" value="SPHINGOMYELIN PHOSPHODIESTERASE RELATED"/>
    <property type="match status" value="1"/>
</dbReference>
<proteinExistence type="predicted"/>
<dbReference type="Gene3D" id="1.25.40.20">
    <property type="entry name" value="Ankyrin repeat-containing domain"/>
    <property type="match status" value="2"/>
</dbReference>
<dbReference type="EMBL" id="BRXU01000012">
    <property type="protein sequence ID" value="GLC55252.1"/>
    <property type="molecule type" value="Genomic_DNA"/>
</dbReference>
<name>A0A9W6BP97_9CHLO</name>
<reference evidence="1 2" key="1">
    <citation type="journal article" date="2023" name="Commun. Biol.">
        <title>Reorganization of the ancestral sex-determining regions during the evolution of trioecy in Pleodorina starrii.</title>
        <authorList>
            <person name="Takahashi K."/>
            <person name="Suzuki S."/>
            <person name="Kawai-Toyooka H."/>
            <person name="Yamamoto K."/>
            <person name="Hamaji T."/>
            <person name="Ootsuki R."/>
            <person name="Yamaguchi H."/>
            <person name="Kawachi M."/>
            <person name="Higashiyama T."/>
            <person name="Nozaki H."/>
        </authorList>
    </citation>
    <scope>NUCLEOTIDE SEQUENCE [LARGE SCALE GENOMIC DNA]</scope>
    <source>
        <strain evidence="1 2">NIES-4479</strain>
    </source>
</reference>
<dbReference type="PANTHER" id="PTHR12393:SF6">
    <property type="entry name" value="SPHINGOMYELIN PHOSPHODIESTERASE 2"/>
    <property type="match status" value="1"/>
</dbReference>
<dbReference type="SUPFAM" id="SSF48403">
    <property type="entry name" value="Ankyrin repeat"/>
    <property type="match status" value="1"/>
</dbReference>
<protein>
    <recommendedName>
        <fullName evidence="3">Ankyrin repeat domain-containing protein</fullName>
    </recommendedName>
</protein>
<dbReference type="GO" id="GO:0071944">
    <property type="term" value="C:cell periphery"/>
    <property type="evidence" value="ECO:0007669"/>
    <property type="project" value="TreeGrafter"/>
</dbReference>
<dbReference type="GO" id="GO:0005783">
    <property type="term" value="C:endoplasmic reticulum"/>
    <property type="evidence" value="ECO:0007669"/>
    <property type="project" value="TreeGrafter"/>
</dbReference>
<evidence type="ECO:0000313" key="1">
    <source>
        <dbReference type="EMBL" id="GLC55252.1"/>
    </source>
</evidence>
<dbReference type="OrthoDB" id="10689913at2759"/>
<keyword evidence="2" id="KW-1185">Reference proteome</keyword>
<dbReference type="GO" id="GO:0046513">
    <property type="term" value="P:ceramide biosynthetic process"/>
    <property type="evidence" value="ECO:0007669"/>
    <property type="project" value="TreeGrafter"/>
</dbReference>
<organism evidence="1 2">
    <name type="scientific">Pleodorina starrii</name>
    <dbReference type="NCBI Taxonomy" id="330485"/>
    <lineage>
        <taxon>Eukaryota</taxon>
        <taxon>Viridiplantae</taxon>
        <taxon>Chlorophyta</taxon>
        <taxon>core chlorophytes</taxon>
        <taxon>Chlorophyceae</taxon>
        <taxon>CS clade</taxon>
        <taxon>Chlamydomonadales</taxon>
        <taxon>Volvocaceae</taxon>
        <taxon>Pleodorina</taxon>
    </lineage>
</organism>
<dbReference type="AlphaFoldDB" id="A0A9W6BP97"/>
<comment type="caution">
    <text evidence="1">The sequence shown here is derived from an EMBL/GenBank/DDBJ whole genome shotgun (WGS) entry which is preliminary data.</text>
</comment>
<accession>A0A9W6BP97</accession>
<evidence type="ECO:0008006" key="3">
    <source>
        <dbReference type="Google" id="ProtNLM"/>
    </source>
</evidence>
<dbReference type="GO" id="GO:0016020">
    <property type="term" value="C:membrane"/>
    <property type="evidence" value="ECO:0007669"/>
    <property type="project" value="TreeGrafter"/>
</dbReference>
<dbReference type="InterPro" id="IPR036770">
    <property type="entry name" value="Ankyrin_rpt-contain_sf"/>
</dbReference>
<gene>
    <name evidence="1" type="primary">PLESTMB000049</name>
    <name evidence="1" type="ORF">PLESTB_000964500</name>
</gene>
<sequence length="649" mass="71062">MSSALASAASATAAAGDVSQLPWGDLPPQLWIHIASFLPPNEVACTLRLVHKAAAELLRDRTAVRLSDHSPPHAFVWRWGSSQAWHDMPYKQRRRLLELTASSGSLANLKTALPASGCFLAAWLFASAAGGGHTHMCLWLEDQGCPCNELGAVVAAARGGHLAVVRWLLARVRQQQQQDEQQQLQQQQQDPHRLRDVGCAAFTAAAGAGHRALCEALLADDDVTFDERAPIAAARGGHVGLTEWLLQLLLLPRLPPNDGGGAWCQRDRWWLLSAAVHGFELPALQRLHTTLQQHSGLLRSSDLEDDSLLHTLLAALNSSTSDWRDKVRWLHQEQGVRLQRLNMDRADLHLWGITTLCGDAVERAQVLLQLTHGDGQAMVVMAVGVAIRAGDLQLLQSLRHRVPGWLRDFKAAELAAEMGQLELLRQMAAWGWRVAGREAVLAAVRAGHLAVLQWLVGPEAGGGGRAALSSGAHDLMDEAAARGRVEVLEWMRAQGCSFNGESIFAAAASYGNVALLERLAGWGCLLEDRPALGAPRAATGKTYARASHKGDLATLRCRRRLGYPWGPTRFGAFAQAVWSDPGPTWDFSSLAALRWLLAEGCPVDWKEARRRAAWRRRDLEGRRDPEAAAVLAWIGSQMRTMWDSELTYR</sequence>
<evidence type="ECO:0000313" key="2">
    <source>
        <dbReference type="Proteomes" id="UP001165080"/>
    </source>
</evidence>